<dbReference type="Proteomes" id="UP000293433">
    <property type="component" value="Unassembled WGS sequence"/>
</dbReference>
<dbReference type="InterPro" id="IPR052039">
    <property type="entry name" value="Caspase-related_regulators"/>
</dbReference>
<dbReference type="InterPro" id="IPR011600">
    <property type="entry name" value="Pept_C14_caspase"/>
</dbReference>
<reference evidence="2 3" key="1">
    <citation type="submission" date="2019-02" db="EMBL/GenBank/DDBJ databases">
        <title>Genomic Encyclopedia of Type Strains, Phase IV (KMG-IV): sequencing the most valuable type-strain genomes for metagenomic binning, comparative biology and taxonomic classification.</title>
        <authorList>
            <person name="Goeker M."/>
        </authorList>
    </citation>
    <scope>NUCLEOTIDE SEQUENCE [LARGE SCALE GENOMIC DNA]</scope>
    <source>
        <strain evidence="2 3">DSM 10617</strain>
    </source>
</reference>
<dbReference type="GO" id="GO:0004197">
    <property type="term" value="F:cysteine-type endopeptidase activity"/>
    <property type="evidence" value="ECO:0007669"/>
    <property type="project" value="InterPro"/>
</dbReference>
<dbReference type="GO" id="GO:0015031">
    <property type="term" value="P:protein transport"/>
    <property type="evidence" value="ECO:0007669"/>
    <property type="project" value="InterPro"/>
</dbReference>
<name>A0A4Q7LRL2_9BURK</name>
<dbReference type="InterPro" id="IPR007195">
    <property type="entry name" value="TolB_N"/>
</dbReference>
<comment type="caution">
    <text evidence="2">The sequence shown here is derived from an EMBL/GenBank/DDBJ whole genome shotgun (WGS) entry which is preliminary data.</text>
</comment>
<protein>
    <submittedName>
        <fullName evidence="2">TolB-like protein</fullName>
    </submittedName>
</protein>
<dbReference type="Gene3D" id="3.40.50.10070">
    <property type="entry name" value="TolB, N-terminal domain"/>
    <property type="match status" value="1"/>
</dbReference>
<dbReference type="GO" id="GO:0042597">
    <property type="term" value="C:periplasmic space"/>
    <property type="evidence" value="ECO:0007669"/>
    <property type="project" value="InterPro"/>
</dbReference>
<evidence type="ECO:0000259" key="1">
    <source>
        <dbReference type="PROSITE" id="PS50208"/>
    </source>
</evidence>
<dbReference type="EMBL" id="SGWV01000008">
    <property type="protein sequence ID" value="RZS57121.1"/>
    <property type="molecule type" value="Genomic_DNA"/>
</dbReference>
<dbReference type="Pfam" id="PF04052">
    <property type="entry name" value="TolB_N"/>
    <property type="match status" value="1"/>
</dbReference>
<dbReference type="PROSITE" id="PS50208">
    <property type="entry name" value="CASPASE_P20"/>
    <property type="match status" value="1"/>
</dbReference>
<dbReference type="SUPFAM" id="SSF52129">
    <property type="entry name" value="Caspase-like"/>
    <property type="match status" value="1"/>
</dbReference>
<evidence type="ECO:0000313" key="2">
    <source>
        <dbReference type="EMBL" id="RZS57121.1"/>
    </source>
</evidence>
<dbReference type="InterPro" id="IPR029030">
    <property type="entry name" value="Caspase-like_dom_sf"/>
</dbReference>
<dbReference type="Gene3D" id="3.40.50.1460">
    <property type="match status" value="1"/>
</dbReference>
<dbReference type="SUPFAM" id="SSF52964">
    <property type="entry name" value="TolB, N-terminal domain"/>
    <property type="match status" value="1"/>
</dbReference>
<gene>
    <name evidence="2" type="ORF">EV685_1685</name>
</gene>
<evidence type="ECO:0000313" key="3">
    <source>
        <dbReference type="Proteomes" id="UP000293433"/>
    </source>
</evidence>
<dbReference type="Pfam" id="PF00656">
    <property type="entry name" value="Peptidase_C14"/>
    <property type="match status" value="1"/>
</dbReference>
<dbReference type="PANTHER" id="PTHR22576">
    <property type="entry name" value="MUCOSA ASSOCIATED LYMPHOID TISSUE LYMPHOMA TRANSLOCATION PROTEIN 1/PARACASPASE"/>
    <property type="match status" value="1"/>
</dbReference>
<sequence>MSLDNHSAAWPVAREPVRWRATHGLWIFTWVLLLGLMVPQAGAQAMATGKRVALVIGNAAYREGRLANPVNDARLMEATLKTLGFDVERVENADFRRLHRAVREFGDRAQGADVALVYYAGHGMQLGNENWLVPVDADIGKQADVAGEAIAASTLLQQIEAASPRIALVVLDACRNNPFFSRLRSLSRGLARMDVPTGSIVAYSAQPGAVADDGEGNNGLYTKHLARFLVQRRLDIRQVFEETALAVEKESGGKQRPREDIGLRGAHYLAGPPSQVAVQTSAPSVATAVPTANLNLAPDVALRVGVSFEDRIGGHALRLAQVVLQTLEQRGRLDVTRVDDQPGGSAARPDWIRARAQGYSHLVLGDVAVLDDGRLEVRMRVWQVASAREVLAKASSAAVVDLRRVAFQVSDLVFEAVTQRRSDFQRRVARVSVFDMRHALSVSDIDGGGSRLAVVSAKPLMLPTWSRPDATDERNAMLAYVSFETGSPLVYVQSLSTGQRRISSRSAPVTSACASEIERGQLGEDEMLNDQWSRMSSTACRHAIQSVFDGDSMNMPVNGAGR</sequence>
<dbReference type="RefSeq" id="WP_165396753.1">
    <property type="nucleotide sequence ID" value="NZ_SGWV01000008.1"/>
</dbReference>
<proteinExistence type="predicted"/>
<dbReference type="AlphaFoldDB" id="A0A4Q7LRL2"/>
<accession>A0A4Q7LRL2</accession>
<organism evidence="2 3">
    <name type="scientific">Sphaerotilus mobilis</name>
    <dbReference type="NCBI Taxonomy" id="47994"/>
    <lineage>
        <taxon>Bacteria</taxon>
        <taxon>Pseudomonadati</taxon>
        <taxon>Pseudomonadota</taxon>
        <taxon>Betaproteobacteria</taxon>
        <taxon>Burkholderiales</taxon>
        <taxon>Sphaerotilaceae</taxon>
        <taxon>Sphaerotilus</taxon>
    </lineage>
</organism>
<keyword evidence="3" id="KW-1185">Reference proteome</keyword>
<dbReference type="GO" id="GO:0006508">
    <property type="term" value="P:proteolysis"/>
    <property type="evidence" value="ECO:0007669"/>
    <property type="project" value="InterPro"/>
</dbReference>
<dbReference type="PANTHER" id="PTHR22576:SF37">
    <property type="entry name" value="MUCOSA-ASSOCIATED LYMPHOID TISSUE LYMPHOMA TRANSLOCATION PROTEIN 1"/>
    <property type="match status" value="1"/>
</dbReference>
<feature type="domain" description="Caspase family p20" evidence="1">
    <location>
        <begin position="49"/>
        <end position="178"/>
    </location>
</feature>
<dbReference type="InterPro" id="IPR001309">
    <property type="entry name" value="Pept_C14_p20"/>
</dbReference>